<organism evidence="2 3">
    <name type="scientific">Rhynchospora pubera</name>
    <dbReference type="NCBI Taxonomy" id="906938"/>
    <lineage>
        <taxon>Eukaryota</taxon>
        <taxon>Viridiplantae</taxon>
        <taxon>Streptophyta</taxon>
        <taxon>Embryophyta</taxon>
        <taxon>Tracheophyta</taxon>
        <taxon>Spermatophyta</taxon>
        <taxon>Magnoliopsida</taxon>
        <taxon>Liliopsida</taxon>
        <taxon>Poales</taxon>
        <taxon>Cyperaceae</taxon>
        <taxon>Cyperoideae</taxon>
        <taxon>Rhynchosporeae</taxon>
        <taxon>Rhynchospora</taxon>
    </lineage>
</organism>
<evidence type="ECO:0000313" key="2">
    <source>
        <dbReference type="EMBL" id="KAJ4757160.1"/>
    </source>
</evidence>
<dbReference type="EMBL" id="JAMFTS010000004">
    <property type="protein sequence ID" value="KAJ4757160.1"/>
    <property type="molecule type" value="Genomic_DNA"/>
</dbReference>
<accession>A0AAV8CMT3</accession>
<protein>
    <submittedName>
        <fullName evidence="2">Uncharacterized protein</fullName>
    </submittedName>
</protein>
<dbReference type="PANTHER" id="PTHR31170">
    <property type="entry name" value="BNAC04G53230D PROTEIN"/>
    <property type="match status" value="1"/>
</dbReference>
<evidence type="ECO:0000256" key="1">
    <source>
        <dbReference type="SAM" id="Phobius"/>
    </source>
</evidence>
<reference evidence="2" key="1">
    <citation type="submission" date="2022-08" db="EMBL/GenBank/DDBJ databases">
        <authorList>
            <person name="Marques A."/>
        </authorList>
    </citation>
    <scope>NUCLEOTIDE SEQUENCE</scope>
    <source>
        <strain evidence="2">RhyPub2mFocal</strain>
        <tissue evidence="2">Leaves</tissue>
    </source>
</reference>
<dbReference type="Pfam" id="PF03140">
    <property type="entry name" value="DUF247"/>
    <property type="match status" value="1"/>
</dbReference>
<dbReference type="Proteomes" id="UP001140206">
    <property type="component" value="Chromosome 4"/>
</dbReference>
<keyword evidence="1" id="KW-0812">Transmembrane</keyword>
<dbReference type="PANTHER" id="PTHR31170:SF25">
    <property type="entry name" value="BNAA09G04570D PROTEIN"/>
    <property type="match status" value="1"/>
</dbReference>
<name>A0AAV8CMT3_9POAL</name>
<gene>
    <name evidence="2" type="ORF">LUZ62_067535</name>
</gene>
<feature type="transmembrane region" description="Helical" evidence="1">
    <location>
        <begin position="418"/>
        <end position="445"/>
    </location>
</feature>
<comment type="caution">
    <text evidence="2">The sequence shown here is derived from an EMBL/GenBank/DDBJ whole genome shotgun (WGS) entry which is preliminary data.</text>
</comment>
<keyword evidence="1" id="KW-1133">Transmembrane helix</keyword>
<proteinExistence type="predicted"/>
<keyword evidence="1" id="KW-0472">Membrane</keyword>
<dbReference type="AlphaFoldDB" id="A0AAV8CMT3"/>
<keyword evidence="3" id="KW-1185">Reference proteome</keyword>
<sequence>MEREASLGITLKQRLQEDLCWMDYISGSFTIFRIPTNVRESNKDLYEPRMVSIGPYYNDHRRKRLKSIEDQKWRLFRSFLGRNTESDVESYVRSVKSLEDRARQCYSECVDLGSDEFVQMLLFDGCFILELFYKWLCDNPDSLFKEGWGPSTIISDLLLFENQIPFFVIEKLHKIVQGETSYNRNVFLSRLAGFLTDEQPSQPPRKMTWPETINHLLDLYHYFIVPTRHLQNSHATPDSPGLWKRRLMHWITPRTNQMYVTRPPRQVPCATDLYETAVKFTKKRSPEDLFDVTFERGVLQIPPLKIDSNQKTLFTNLIALEKHKAEGGQIVTSYVALMDSLINTKEDVALLQRFGVIHNMLSSHQEAAIFFNSLGDGASFDYGNHYFADLFTSIQQHHDSNWNRSWARLLHDYFSSPWAVISVVAAMILLGLSTLQTIFTVYPYFKPSQG</sequence>
<dbReference type="InterPro" id="IPR004158">
    <property type="entry name" value="DUF247_pln"/>
</dbReference>
<evidence type="ECO:0000313" key="3">
    <source>
        <dbReference type="Proteomes" id="UP001140206"/>
    </source>
</evidence>